<protein>
    <submittedName>
        <fullName evidence="2">Membrane protein</fullName>
    </submittedName>
</protein>
<dbReference type="AlphaFoldDB" id="A0A0J6SS71"/>
<keyword evidence="1" id="KW-1133">Transmembrane helix</keyword>
<comment type="caution">
    <text evidence="2">The sequence shown here is derived from an EMBL/GenBank/DDBJ whole genome shotgun (WGS) entry which is preliminary data.</text>
</comment>
<evidence type="ECO:0000313" key="3">
    <source>
        <dbReference type="Proteomes" id="UP000035955"/>
    </source>
</evidence>
<keyword evidence="1" id="KW-0472">Membrane</keyword>
<feature type="transmembrane region" description="Helical" evidence="1">
    <location>
        <begin position="28"/>
        <end position="47"/>
    </location>
</feature>
<dbReference type="PATRIC" id="fig|298794.3.peg.116"/>
<sequence length="51" mass="5225">MMVLPFIGLAAAVATILAGRRGLAVGLWLASLIGTLALFAAHATDTLQLSF</sequence>
<dbReference type="InterPro" id="IPR046035">
    <property type="entry name" value="DUF5993"/>
</dbReference>
<dbReference type="Proteomes" id="UP000035955">
    <property type="component" value="Unassembled WGS sequence"/>
</dbReference>
<proteinExistence type="predicted"/>
<dbReference type="RefSeq" id="WP_048445124.1">
    <property type="nucleotide sequence ID" value="NZ_LABY01000102.1"/>
</dbReference>
<organism evidence="2 3">
    <name type="scientific">Methylobacterium variabile</name>
    <dbReference type="NCBI Taxonomy" id="298794"/>
    <lineage>
        <taxon>Bacteria</taxon>
        <taxon>Pseudomonadati</taxon>
        <taxon>Pseudomonadota</taxon>
        <taxon>Alphaproteobacteria</taxon>
        <taxon>Hyphomicrobiales</taxon>
        <taxon>Methylobacteriaceae</taxon>
        <taxon>Methylobacterium</taxon>
    </lineage>
</organism>
<reference evidence="2 3" key="1">
    <citation type="submission" date="2015-03" db="EMBL/GenBank/DDBJ databases">
        <title>Genome sequencing of Methylobacterium variabile DSM 16961.</title>
        <authorList>
            <person name="Chaudhry V."/>
            <person name="Patil P.B."/>
        </authorList>
    </citation>
    <scope>NUCLEOTIDE SEQUENCE [LARGE SCALE GENOMIC DNA]</scope>
    <source>
        <strain evidence="2 3">DSM 16961</strain>
    </source>
</reference>
<evidence type="ECO:0000313" key="2">
    <source>
        <dbReference type="EMBL" id="KMO36228.1"/>
    </source>
</evidence>
<keyword evidence="1" id="KW-0812">Transmembrane</keyword>
<gene>
    <name evidence="2" type="ORF">VQ02_15640</name>
</gene>
<dbReference type="Pfam" id="PF19455">
    <property type="entry name" value="DUF5993"/>
    <property type="match status" value="1"/>
</dbReference>
<dbReference type="EMBL" id="LABY01000102">
    <property type="protein sequence ID" value="KMO36228.1"/>
    <property type="molecule type" value="Genomic_DNA"/>
</dbReference>
<accession>A0A0J6SS71</accession>
<keyword evidence="3" id="KW-1185">Reference proteome</keyword>
<name>A0A0J6SS71_9HYPH</name>
<evidence type="ECO:0000256" key="1">
    <source>
        <dbReference type="SAM" id="Phobius"/>
    </source>
</evidence>